<reference evidence="1" key="2">
    <citation type="submission" date="2021-04" db="EMBL/GenBank/DDBJ databases">
        <authorList>
            <person name="Gilroy R."/>
        </authorList>
    </citation>
    <scope>NUCLEOTIDE SEQUENCE</scope>
    <source>
        <strain evidence="1">5933</strain>
    </source>
</reference>
<sequence>MFDRKREQANWSALWQQMEALREEIAALTELVQTLKPQPGGEAEQEQAHAANMARQWERFWAYTGEAQEKGEG</sequence>
<dbReference type="EMBL" id="DWWA01000037">
    <property type="protein sequence ID" value="HJC72605.1"/>
    <property type="molecule type" value="Genomic_DNA"/>
</dbReference>
<protein>
    <submittedName>
        <fullName evidence="1">Uncharacterized protein</fullName>
    </submittedName>
</protein>
<reference evidence="1" key="1">
    <citation type="journal article" date="2021" name="PeerJ">
        <title>Extensive microbial diversity within the chicken gut microbiome revealed by metagenomics and culture.</title>
        <authorList>
            <person name="Gilroy R."/>
            <person name="Ravi A."/>
            <person name="Getino M."/>
            <person name="Pursley I."/>
            <person name="Horton D.L."/>
            <person name="Alikhan N.F."/>
            <person name="Baker D."/>
            <person name="Gharbi K."/>
            <person name="Hall N."/>
            <person name="Watson M."/>
            <person name="Adriaenssens E.M."/>
            <person name="Foster-Nyarko E."/>
            <person name="Jarju S."/>
            <person name="Secka A."/>
            <person name="Antonio M."/>
            <person name="Oren A."/>
            <person name="Chaudhuri R.R."/>
            <person name="La Ragione R."/>
            <person name="Hildebrand F."/>
            <person name="Pallen M.J."/>
        </authorList>
    </citation>
    <scope>NUCLEOTIDE SEQUENCE</scope>
    <source>
        <strain evidence="1">5933</strain>
    </source>
</reference>
<dbReference type="AlphaFoldDB" id="A0A9D2Q730"/>
<evidence type="ECO:0000313" key="1">
    <source>
        <dbReference type="EMBL" id="HJC72605.1"/>
    </source>
</evidence>
<gene>
    <name evidence="1" type="ORF">H9698_07415</name>
</gene>
<proteinExistence type="predicted"/>
<dbReference type="Proteomes" id="UP000823918">
    <property type="component" value="Unassembled WGS sequence"/>
</dbReference>
<evidence type="ECO:0000313" key="2">
    <source>
        <dbReference type="Proteomes" id="UP000823918"/>
    </source>
</evidence>
<name>A0A9D2Q730_9FIRM</name>
<accession>A0A9D2Q730</accession>
<comment type="caution">
    <text evidence="1">The sequence shown here is derived from an EMBL/GenBank/DDBJ whole genome shotgun (WGS) entry which is preliminary data.</text>
</comment>
<organism evidence="1 2">
    <name type="scientific">Candidatus Ruthenibacterium merdavium</name>
    <dbReference type="NCBI Taxonomy" id="2838752"/>
    <lineage>
        <taxon>Bacteria</taxon>
        <taxon>Bacillati</taxon>
        <taxon>Bacillota</taxon>
        <taxon>Clostridia</taxon>
        <taxon>Eubacteriales</taxon>
        <taxon>Oscillospiraceae</taxon>
        <taxon>Ruthenibacterium</taxon>
    </lineage>
</organism>